<dbReference type="RefSeq" id="WP_209633127.1">
    <property type="nucleotide sequence ID" value="NZ_JAGINW010000001.1"/>
</dbReference>
<dbReference type="NCBIfam" id="TIGR00377">
    <property type="entry name" value="ant_ant_sig"/>
    <property type="match status" value="1"/>
</dbReference>
<evidence type="ECO:0000256" key="2">
    <source>
        <dbReference type="RuleBase" id="RU003749"/>
    </source>
</evidence>
<protein>
    <recommendedName>
        <fullName evidence="2">Anti-sigma factor antagonist</fullName>
    </recommendedName>
</protein>
<dbReference type="Proteomes" id="UP001519332">
    <property type="component" value="Unassembled WGS sequence"/>
</dbReference>
<dbReference type="SUPFAM" id="SSF52091">
    <property type="entry name" value="SpoIIaa-like"/>
    <property type="match status" value="1"/>
</dbReference>
<evidence type="ECO:0000313" key="5">
    <source>
        <dbReference type="Proteomes" id="UP001519332"/>
    </source>
</evidence>
<evidence type="ECO:0000259" key="3">
    <source>
        <dbReference type="PROSITE" id="PS50801"/>
    </source>
</evidence>
<keyword evidence="5" id="KW-1185">Reference proteome</keyword>
<proteinExistence type="inferred from homology"/>
<comment type="similarity">
    <text evidence="1 2">Belongs to the anti-sigma-factor antagonist family.</text>
</comment>
<dbReference type="PANTHER" id="PTHR33495">
    <property type="entry name" value="ANTI-SIGMA FACTOR ANTAGONIST TM_1081-RELATED-RELATED"/>
    <property type="match status" value="1"/>
</dbReference>
<reference evidence="4 5" key="1">
    <citation type="submission" date="2021-03" db="EMBL/GenBank/DDBJ databases">
        <title>Sequencing the genomes of 1000 actinobacteria strains.</title>
        <authorList>
            <person name="Klenk H.-P."/>
        </authorList>
    </citation>
    <scope>NUCLEOTIDE SEQUENCE [LARGE SCALE GENOMIC DNA]</scope>
    <source>
        <strain evidence="4 5">DSM 46670</strain>
    </source>
</reference>
<dbReference type="InterPro" id="IPR003658">
    <property type="entry name" value="Anti-sigma_ant"/>
</dbReference>
<dbReference type="CDD" id="cd07043">
    <property type="entry name" value="STAS_anti-anti-sigma_factors"/>
    <property type="match status" value="1"/>
</dbReference>
<dbReference type="Pfam" id="PF01740">
    <property type="entry name" value="STAS"/>
    <property type="match status" value="1"/>
</dbReference>
<dbReference type="EMBL" id="JAGINW010000001">
    <property type="protein sequence ID" value="MBP2319635.1"/>
    <property type="molecule type" value="Genomic_DNA"/>
</dbReference>
<dbReference type="InterPro" id="IPR036513">
    <property type="entry name" value="STAS_dom_sf"/>
</dbReference>
<evidence type="ECO:0000313" key="4">
    <source>
        <dbReference type="EMBL" id="MBP2319635.1"/>
    </source>
</evidence>
<gene>
    <name evidence="4" type="ORF">JOF56_000020</name>
</gene>
<accession>A0ABS4T592</accession>
<dbReference type="Gene3D" id="3.30.750.24">
    <property type="entry name" value="STAS domain"/>
    <property type="match status" value="1"/>
</dbReference>
<dbReference type="PANTHER" id="PTHR33495:SF2">
    <property type="entry name" value="ANTI-SIGMA FACTOR ANTAGONIST TM_1081-RELATED"/>
    <property type="match status" value="1"/>
</dbReference>
<comment type="caution">
    <text evidence="4">The sequence shown here is derived from an EMBL/GenBank/DDBJ whole genome shotgun (WGS) entry which is preliminary data.</text>
</comment>
<dbReference type="PROSITE" id="PS50801">
    <property type="entry name" value="STAS"/>
    <property type="match status" value="1"/>
</dbReference>
<feature type="domain" description="STAS" evidence="3">
    <location>
        <begin position="18"/>
        <end position="117"/>
    </location>
</feature>
<sequence length="125" mass="13266">MLDPNEHITVTRSDLGPVAVVHVSGEVDISTIDTMSEYVLDHLAQTPPALVIDLSGVVFMGSAGLGLLIEAHQQADRTATTLRIVATSPPVLRPLEISGLLDLLPVRRTLTEALEGLPKGSSLPR</sequence>
<name>A0ABS4T592_9PSEU</name>
<organism evidence="4 5">
    <name type="scientific">Kibdelosporangium banguiense</name>
    <dbReference type="NCBI Taxonomy" id="1365924"/>
    <lineage>
        <taxon>Bacteria</taxon>
        <taxon>Bacillati</taxon>
        <taxon>Actinomycetota</taxon>
        <taxon>Actinomycetes</taxon>
        <taxon>Pseudonocardiales</taxon>
        <taxon>Pseudonocardiaceae</taxon>
        <taxon>Kibdelosporangium</taxon>
    </lineage>
</organism>
<dbReference type="InterPro" id="IPR002645">
    <property type="entry name" value="STAS_dom"/>
</dbReference>
<evidence type="ECO:0000256" key="1">
    <source>
        <dbReference type="ARBA" id="ARBA00009013"/>
    </source>
</evidence>